<gene>
    <name evidence="2" type="ORF">HRI_000717200</name>
</gene>
<evidence type="ECO:0000313" key="3">
    <source>
        <dbReference type="Proteomes" id="UP001165190"/>
    </source>
</evidence>
<dbReference type="Proteomes" id="UP001165190">
    <property type="component" value="Unassembled WGS sequence"/>
</dbReference>
<protein>
    <submittedName>
        <fullName evidence="2">Uncharacterized protein</fullName>
    </submittedName>
</protein>
<proteinExistence type="predicted"/>
<evidence type="ECO:0000313" key="2">
    <source>
        <dbReference type="EMBL" id="GMI70479.1"/>
    </source>
</evidence>
<comment type="caution">
    <text evidence="2">The sequence shown here is derived from an EMBL/GenBank/DDBJ whole genome shotgun (WGS) entry which is preliminary data.</text>
</comment>
<dbReference type="AlphaFoldDB" id="A0A9W7H3M9"/>
<name>A0A9W7H3M9_HIBTR</name>
<sequence length="125" mass="14506">MAYIFPSVLDTDRRLNFGRFLLNLSEFALDSAINVSLKGFTGGKKLYETIVQEKLKDERKRSKVGDAKVMEQQRQSTKMEDIEQKTKTATDKAVETRMKKMIPQGLKEMELLDSKRKTIFIRSRL</sequence>
<accession>A0A9W7H3M9</accession>
<dbReference type="EMBL" id="BSYR01000008">
    <property type="protein sequence ID" value="GMI70479.1"/>
    <property type="molecule type" value="Genomic_DNA"/>
</dbReference>
<reference evidence="2" key="1">
    <citation type="submission" date="2023-05" db="EMBL/GenBank/DDBJ databases">
        <title>Genome and transcriptome analyses reveal genes involved in the formation of fine ridges on petal epidermal cells in Hibiscus trionum.</title>
        <authorList>
            <person name="Koshimizu S."/>
            <person name="Masuda S."/>
            <person name="Ishii T."/>
            <person name="Shirasu K."/>
            <person name="Hoshino A."/>
            <person name="Arita M."/>
        </authorList>
    </citation>
    <scope>NUCLEOTIDE SEQUENCE</scope>
    <source>
        <strain evidence="2">Hamamatsu line</strain>
    </source>
</reference>
<dbReference type="OrthoDB" id="1577729at2759"/>
<organism evidence="2 3">
    <name type="scientific">Hibiscus trionum</name>
    <name type="common">Flower of an hour</name>
    <dbReference type="NCBI Taxonomy" id="183268"/>
    <lineage>
        <taxon>Eukaryota</taxon>
        <taxon>Viridiplantae</taxon>
        <taxon>Streptophyta</taxon>
        <taxon>Embryophyta</taxon>
        <taxon>Tracheophyta</taxon>
        <taxon>Spermatophyta</taxon>
        <taxon>Magnoliopsida</taxon>
        <taxon>eudicotyledons</taxon>
        <taxon>Gunneridae</taxon>
        <taxon>Pentapetalae</taxon>
        <taxon>rosids</taxon>
        <taxon>malvids</taxon>
        <taxon>Malvales</taxon>
        <taxon>Malvaceae</taxon>
        <taxon>Malvoideae</taxon>
        <taxon>Hibiscus</taxon>
    </lineage>
</organism>
<evidence type="ECO:0000256" key="1">
    <source>
        <dbReference type="SAM" id="MobiDB-lite"/>
    </source>
</evidence>
<feature type="region of interest" description="Disordered" evidence="1">
    <location>
        <begin position="61"/>
        <end position="93"/>
    </location>
</feature>
<keyword evidence="3" id="KW-1185">Reference proteome</keyword>